<evidence type="ECO:0000256" key="2">
    <source>
        <dbReference type="ARBA" id="ARBA00022694"/>
    </source>
</evidence>
<keyword evidence="2" id="KW-0819">tRNA processing</keyword>
<dbReference type="Gene3D" id="3.40.50.620">
    <property type="entry name" value="HUPs"/>
    <property type="match status" value="1"/>
</dbReference>
<dbReference type="GO" id="GO:0016783">
    <property type="term" value="F:sulfurtransferase activity"/>
    <property type="evidence" value="ECO:0007669"/>
    <property type="project" value="TreeGrafter"/>
</dbReference>
<dbReference type="AlphaFoldDB" id="A0A9N8VXD9"/>
<evidence type="ECO:0000313" key="4">
    <source>
        <dbReference type="Proteomes" id="UP000789706"/>
    </source>
</evidence>
<dbReference type="InterPro" id="IPR014729">
    <property type="entry name" value="Rossmann-like_a/b/a_fold"/>
</dbReference>
<name>A0A9N8VXD9_9GLOM</name>
<dbReference type="GO" id="GO:0000049">
    <property type="term" value="F:tRNA binding"/>
    <property type="evidence" value="ECO:0007669"/>
    <property type="project" value="InterPro"/>
</dbReference>
<dbReference type="GO" id="GO:0002143">
    <property type="term" value="P:tRNA wobble position uridine thiolation"/>
    <property type="evidence" value="ECO:0007669"/>
    <property type="project" value="TreeGrafter"/>
</dbReference>
<evidence type="ECO:0000256" key="1">
    <source>
        <dbReference type="ARBA" id="ARBA00022490"/>
    </source>
</evidence>
<dbReference type="PANTHER" id="PTHR20882">
    <property type="entry name" value="CYTOPLASMIC TRNA 2-THIOLATION PROTEIN 2"/>
    <property type="match status" value="1"/>
</dbReference>
<proteinExistence type="predicted"/>
<evidence type="ECO:0000313" key="3">
    <source>
        <dbReference type="EMBL" id="CAG8463658.1"/>
    </source>
</evidence>
<dbReference type="GO" id="GO:0005829">
    <property type="term" value="C:cytosol"/>
    <property type="evidence" value="ECO:0007669"/>
    <property type="project" value="TreeGrafter"/>
</dbReference>
<reference evidence="3" key="1">
    <citation type="submission" date="2021-06" db="EMBL/GenBank/DDBJ databases">
        <authorList>
            <person name="Kallberg Y."/>
            <person name="Tangrot J."/>
            <person name="Rosling A."/>
        </authorList>
    </citation>
    <scope>NUCLEOTIDE SEQUENCE</scope>
    <source>
        <strain evidence="3">AZ414A</strain>
    </source>
</reference>
<protein>
    <submittedName>
        <fullName evidence="3">9994_t:CDS:1</fullName>
    </submittedName>
</protein>
<dbReference type="OrthoDB" id="25129at2759"/>
<keyword evidence="1" id="KW-0963">Cytoplasm</keyword>
<accession>A0A9N8VXD9</accession>
<dbReference type="Pfam" id="PF10288">
    <property type="entry name" value="CTU2"/>
    <property type="match status" value="1"/>
</dbReference>
<organism evidence="3 4">
    <name type="scientific">Diversispora eburnea</name>
    <dbReference type="NCBI Taxonomy" id="1213867"/>
    <lineage>
        <taxon>Eukaryota</taxon>
        <taxon>Fungi</taxon>
        <taxon>Fungi incertae sedis</taxon>
        <taxon>Mucoromycota</taxon>
        <taxon>Glomeromycotina</taxon>
        <taxon>Glomeromycetes</taxon>
        <taxon>Diversisporales</taxon>
        <taxon>Diversisporaceae</taxon>
        <taxon>Diversispora</taxon>
    </lineage>
</organism>
<dbReference type="Proteomes" id="UP000789706">
    <property type="component" value="Unassembled WGS sequence"/>
</dbReference>
<gene>
    <name evidence="3" type="ORF">DEBURN_LOCUS2809</name>
</gene>
<dbReference type="PANTHER" id="PTHR20882:SF14">
    <property type="entry name" value="CYTOPLASMIC TRNA 2-THIOLATION PROTEIN 2"/>
    <property type="match status" value="1"/>
</dbReference>
<dbReference type="SUPFAM" id="SSF52402">
    <property type="entry name" value="Adenine nucleotide alpha hydrolases-like"/>
    <property type="match status" value="1"/>
</dbReference>
<comment type="caution">
    <text evidence="3">The sequence shown here is derived from an EMBL/GenBank/DDBJ whole genome shotgun (WGS) entry which is preliminary data.</text>
</comment>
<keyword evidence="4" id="KW-1185">Reference proteome</keyword>
<dbReference type="InterPro" id="IPR019407">
    <property type="entry name" value="CTU2"/>
</dbReference>
<dbReference type="EMBL" id="CAJVPK010000162">
    <property type="protein sequence ID" value="CAG8463658.1"/>
    <property type="molecule type" value="Genomic_DNA"/>
</dbReference>
<sequence length="360" mass="41024">MEKYRTSNSRIDEKVMIGLSGGSSSRAMLHLLCEIFSHELSKKQSFTEVLVCHIDENSIFNLKDSTINQVEQIIQKYNSSFIGLRIEDIYSDEFTSNMEFGQVLKISLDKSKQQEFNEFNAIIRQNKELSNKEKLQSLLECISNLTSKEDFVWYLKLSLLIQIARDCSTRLATKIISLTSKGRGFSFETVFIPSLTSLRPSKSSIERLTEDFIVGLERDYPSTVSTIARTGSKLTTSNSIDDENRCALCLIITVTKIPSSFTSSISTTNDCNTTTNNYNDHCNLFTKSCSQSCCSNCINLDHQNIEINNTLCHACRVNMHDINEIFLPPYVAEEAKKQNRRLDLRKNIEEFLIDDIDNDQ</sequence>